<dbReference type="PANTHER" id="PTHR32063">
    <property type="match status" value="1"/>
</dbReference>
<feature type="transmembrane region" description="Helical" evidence="10">
    <location>
        <begin position="367"/>
        <end position="387"/>
    </location>
</feature>
<dbReference type="Proteomes" id="UP000008631">
    <property type="component" value="Chromosome"/>
</dbReference>
<proteinExistence type="inferred from homology"/>
<feature type="transmembrane region" description="Helical" evidence="10">
    <location>
        <begin position="927"/>
        <end position="948"/>
    </location>
</feature>
<dbReference type="AlphaFoldDB" id="E8R195"/>
<keyword evidence="8 10" id="KW-0472">Membrane</keyword>
<dbReference type="Gene3D" id="3.30.70.1440">
    <property type="entry name" value="Multidrug efflux transporter AcrB pore domain"/>
    <property type="match status" value="1"/>
</dbReference>
<feature type="transmembrane region" description="Helical" evidence="10">
    <location>
        <begin position="9"/>
        <end position="27"/>
    </location>
</feature>
<keyword evidence="7 10" id="KW-1133">Transmembrane helix</keyword>
<keyword evidence="5" id="KW-0997">Cell inner membrane</keyword>
<evidence type="ECO:0000256" key="10">
    <source>
        <dbReference type="SAM" id="Phobius"/>
    </source>
</evidence>
<feature type="compositionally biased region" description="Polar residues" evidence="9">
    <location>
        <begin position="1035"/>
        <end position="1045"/>
    </location>
</feature>
<feature type="transmembrane region" description="Helical" evidence="10">
    <location>
        <begin position="968"/>
        <end position="987"/>
    </location>
</feature>
<protein>
    <submittedName>
        <fullName evidence="11">Transporter, hydrophobe/amphiphile efflux-1 (HAE1) family</fullName>
    </submittedName>
</protein>
<dbReference type="STRING" id="575540.Isop_0710"/>
<dbReference type="PANTHER" id="PTHR32063:SF11">
    <property type="entry name" value="CATION OR DRUG EFFLUX SYSTEM PROTEIN"/>
    <property type="match status" value="1"/>
</dbReference>
<reference evidence="11 12" key="2">
    <citation type="journal article" date="2011" name="Stand. Genomic Sci.">
        <title>Complete genome sequence of Isosphaera pallida type strain (IS1B).</title>
        <authorList>
            <consortium name="US DOE Joint Genome Institute (JGI-PGF)"/>
            <person name="Goker M."/>
            <person name="Cleland D."/>
            <person name="Saunders E."/>
            <person name="Lapidus A."/>
            <person name="Nolan M."/>
            <person name="Lucas S."/>
            <person name="Hammon N."/>
            <person name="Deshpande S."/>
            <person name="Cheng J.F."/>
            <person name="Tapia R."/>
            <person name="Han C."/>
            <person name="Goodwin L."/>
            <person name="Pitluck S."/>
            <person name="Liolios K."/>
            <person name="Pagani I."/>
            <person name="Ivanova N."/>
            <person name="Mavromatis K."/>
            <person name="Pati A."/>
            <person name="Chen A."/>
            <person name="Palaniappan K."/>
            <person name="Land M."/>
            <person name="Hauser L."/>
            <person name="Chang Y.J."/>
            <person name="Jeffries C.D."/>
            <person name="Detter J.C."/>
            <person name="Beck B."/>
            <person name="Woyke T."/>
            <person name="Bristow J."/>
            <person name="Eisen J.A."/>
            <person name="Markowitz V."/>
            <person name="Hugenholtz P."/>
            <person name="Kyrpides N.C."/>
            <person name="Klenk H.P."/>
        </authorList>
    </citation>
    <scope>NUCLEOTIDE SEQUENCE [LARGE SCALE GENOMIC DNA]</scope>
    <source>
        <strain evidence="12">ATCC 43644 / DSM 9630 / IS1B</strain>
    </source>
</reference>
<dbReference type="SUPFAM" id="SSF82693">
    <property type="entry name" value="Multidrug efflux transporter AcrB pore domain, PN1, PN2, PC1 and PC2 subdomains"/>
    <property type="match status" value="4"/>
</dbReference>
<evidence type="ECO:0000256" key="4">
    <source>
        <dbReference type="ARBA" id="ARBA00022475"/>
    </source>
</evidence>
<dbReference type="GO" id="GO:0042910">
    <property type="term" value="F:xenobiotic transmembrane transporter activity"/>
    <property type="evidence" value="ECO:0007669"/>
    <property type="project" value="TreeGrafter"/>
</dbReference>
<comment type="subcellular location">
    <subcellularLocation>
        <location evidence="1">Cell inner membrane</location>
        <topology evidence="1">Multi-pass membrane protein</topology>
    </subcellularLocation>
</comment>
<evidence type="ECO:0000256" key="5">
    <source>
        <dbReference type="ARBA" id="ARBA00022519"/>
    </source>
</evidence>
<dbReference type="OrthoDB" id="220575at2"/>
<keyword evidence="3" id="KW-0813">Transport</keyword>
<dbReference type="Pfam" id="PF00873">
    <property type="entry name" value="ACR_tran"/>
    <property type="match status" value="1"/>
</dbReference>
<evidence type="ECO:0000256" key="2">
    <source>
        <dbReference type="ARBA" id="ARBA00010942"/>
    </source>
</evidence>
<evidence type="ECO:0000313" key="11">
    <source>
        <dbReference type="EMBL" id="ADV61301.1"/>
    </source>
</evidence>
<sequence>MARFFIDRPVFANVLAILTIIFGWVALQRLPIEQYPEITPPTVTVTTIYPGASAQVVNDTVAVPIEQQVNGVERMLYMSAVCAADGSYNLTVTFEIGTDLDVAQVLVQNRVAAAEPLLPEEVRRQGVLVKKQSVNIIQVVALFSPERTFDGLYLTNYAKLRVRDELSRIYGVGDVRVFGGSDYSMRVWLDPDKLKARRISAAEVIAAIRGQNLQVAAGQVGQPPNPSDAAFQFTVNTLGRLETPEQFEQIVVKSEPGNRLVYLKDVARVELGGQSYDQFALKNGNPAASCAIFQLPGANALEVARQVRATMKRLEKDFPEGLVYEITFDTTLFVEESIAEVYKTLFEAGVLVLLVILVFLQDWRALLIPATTVPVTIIGAFAAMAALGFTINLLTLFGLVLAIGIVVDDAIVIVENAAHHIEQGMPPREATIQAMDEVTGPIIGITLVLMAVFIPAAFLAGITGQLYRQFALTIAATALLSAINALSLKPAQSAAWLKPAPPRRWLLFRVFNAVYNRIEAVYSWIIARLVRATPLVLILFALLAAATFYGYQQIPRSFLPNEDQGYLVSIIQLPDAASLDRTREVVEKATTIFLETPGVKNAYGIGGFSFIDFSAAPNAATFFVIFDPWKQRGDDPQKSLGAIVGTLRSRFAQEMQEAFVLIFPPPAIRGLGAVGGFQLQIQDKQGLGGEELAKFVAELREDAAGQSKLAAVNTTFRANVPQLFIDIDRVKVEALGVHLDDVFTTLQATMGSTYVNDFNKFGRTFQVRVQADHPYRLRPDDIRRIEVRNNRGDMVPIGAMATIRSVVGPQVIPRYNLYPSALVTGEAAPGVSSGDAIAIIESMLDAKLTPALGYEWTGISYQEKIVGSEAILVFVMAVLMVYLVLAAQYESWILPWAVILTVPLALLGAALATVIRGMDINIYTQIGIVLIIALASKNAILIVEFARAKRQAGTPIHQAAVEAARLRFRPIIMTSLAFIMGVFPLVIAEGAGAAGRRALGTAVFGGMIASTVLAVFVIPSFYVAAESLRTALNQPTNRSANVSQTRRNDNHNHNPAPTPTAKGTPGDRDEPTNGVESSALKPPSGHATDLVSSES</sequence>
<dbReference type="InterPro" id="IPR027463">
    <property type="entry name" value="AcrB_DN_DC_subdom"/>
</dbReference>
<dbReference type="SUPFAM" id="SSF82866">
    <property type="entry name" value="Multidrug efflux transporter AcrB transmembrane domain"/>
    <property type="match status" value="2"/>
</dbReference>
<dbReference type="GO" id="GO:0005886">
    <property type="term" value="C:plasma membrane"/>
    <property type="evidence" value="ECO:0007669"/>
    <property type="project" value="UniProtKB-SubCell"/>
</dbReference>
<comment type="similarity">
    <text evidence="2">Belongs to the resistance-nodulation-cell division (RND) (TC 2.A.6) family.</text>
</comment>
<feature type="region of interest" description="Disordered" evidence="9">
    <location>
        <begin position="1035"/>
        <end position="1095"/>
    </location>
</feature>
<evidence type="ECO:0000256" key="7">
    <source>
        <dbReference type="ARBA" id="ARBA00022989"/>
    </source>
</evidence>
<dbReference type="GO" id="GO:0009636">
    <property type="term" value="P:response to toxic substance"/>
    <property type="evidence" value="ECO:0007669"/>
    <property type="project" value="UniProtKB-ARBA"/>
</dbReference>
<dbReference type="FunCoup" id="E8R195">
    <property type="interactions" value="358"/>
</dbReference>
<accession>E8R195</accession>
<feature type="transmembrane region" description="Helical" evidence="10">
    <location>
        <begin position="466"/>
        <end position="486"/>
    </location>
</feature>
<dbReference type="GO" id="GO:0015562">
    <property type="term" value="F:efflux transmembrane transporter activity"/>
    <property type="evidence" value="ECO:0007669"/>
    <property type="project" value="InterPro"/>
</dbReference>
<dbReference type="NCBIfam" id="TIGR00915">
    <property type="entry name" value="2A0602"/>
    <property type="match status" value="1"/>
</dbReference>
<dbReference type="InterPro" id="IPR001036">
    <property type="entry name" value="Acrflvin-R"/>
</dbReference>
<dbReference type="FunFam" id="1.20.1640.10:FF:000001">
    <property type="entry name" value="Efflux pump membrane transporter"/>
    <property type="match status" value="1"/>
</dbReference>
<dbReference type="NCBIfam" id="NF000282">
    <property type="entry name" value="RND_permease_1"/>
    <property type="match status" value="1"/>
</dbReference>
<dbReference type="Gene3D" id="3.30.70.1430">
    <property type="entry name" value="Multidrug efflux transporter AcrB pore domain"/>
    <property type="match status" value="2"/>
</dbReference>
<evidence type="ECO:0000256" key="9">
    <source>
        <dbReference type="SAM" id="MobiDB-lite"/>
    </source>
</evidence>
<feature type="transmembrane region" description="Helical" evidence="10">
    <location>
        <begin position="870"/>
        <end position="887"/>
    </location>
</feature>
<evidence type="ECO:0000256" key="3">
    <source>
        <dbReference type="ARBA" id="ARBA00022448"/>
    </source>
</evidence>
<dbReference type="RefSeq" id="WP_013563590.1">
    <property type="nucleotide sequence ID" value="NC_014962.1"/>
</dbReference>
<name>E8R195_ISOPI</name>
<organism evidence="11 12">
    <name type="scientific">Isosphaera pallida (strain ATCC 43644 / DSM 9630 / IS1B)</name>
    <dbReference type="NCBI Taxonomy" id="575540"/>
    <lineage>
        <taxon>Bacteria</taxon>
        <taxon>Pseudomonadati</taxon>
        <taxon>Planctomycetota</taxon>
        <taxon>Planctomycetia</taxon>
        <taxon>Isosphaerales</taxon>
        <taxon>Isosphaeraceae</taxon>
        <taxon>Isosphaera</taxon>
    </lineage>
</organism>
<reference key="1">
    <citation type="submission" date="2010-11" db="EMBL/GenBank/DDBJ databases">
        <title>The complete sequence of chromosome of Isophaera pallida ATCC 43644.</title>
        <authorList>
            <consortium name="US DOE Joint Genome Institute (JGI-PGF)"/>
            <person name="Lucas S."/>
            <person name="Copeland A."/>
            <person name="Lapidus A."/>
            <person name="Bruce D."/>
            <person name="Goodwin L."/>
            <person name="Pitluck S."/>
            <person name="Kyrpides N."/>
            <person name="Mavromatis K."/>
            <person name="Pagani I."/>
            <person name="Ivanova N."/>
            <person name="Saunders E."/>
            <person name="Brettin T."/>
            <person name="Detter J.C."/>
            <person name="Han C."/>
            <person name="Tapia R."/>
            <person name="Land M."/>
            <person name="Hauser L."/>
            <person name="Markowitz V."/>
            <person name="Cheng J.-F."/>
            <person name="Hugenholtz P."/>
            <person name="Woyke T."/>
            <person name="Wu D."/>
            <person name="Eisen J.A."/>
        </authorList>
    </citation>
    <scope>NUCLEOTIDE SEQUENCE</scope>
    <source>
        <strain>ATCC 43644</strain>
    </source>
</reference>
<feature type="transmembrane region" description="Helical" evidence="10">
    <location>
        <begin position="438"/>
        <end position="460"/>
    </location>
</feature>
<dbReference type="Gene3D" id="1.20.1640.10">
    <property type="entry name" value="Multidrug efflux transporter AcrB transmembrane domain"/>
    <property type="match status" value="2"/>
</dbReference>
<keyword evidence="6 10" id="KW-0812">Transmembrane</keyword>
<evidence type="ECO:0000256" key="8">
    <source>
        <dbReference type="ARBA" id="ARBA00023136"/>
    </source>
</evidence>
<dbReference type="Gene3D" id="3.30.70.1320">
    <property type="entry name" value="Multidrug efflux transporter AcrB pore domain like"/>
    <property type="match status" value="1"/>
</dbReference>
<dbReference type="PRINTS" id="PR00702">
    <property type="entry name" value="ACRIFLAVINRP"/>
</dbReference>
<feature type="transmembrane region" description="Helical" evidence="10">
    <location>
        <begin position="999"/>
        <end position="1025"/>
    </location>
</feature>
<dbReference type="HOGENOM" id="CLU_002755_1_2_0"/>
<feature type="transmembrane region" description="Helical" evidence="10">
    <location>
        <begin position="893"/>
        <end position="915"/>
    </location>
</feature>
<gene>
    <name evidence="11" type="ordered locus">Isop_0710</name>
</gene>
<dbReference type="KEGG" id="ipa:Isop_0710"/>
<dbReference type="InParanoid" id="E8R195"/>
<dbReference type="EMBL" id="CP002353">
    <property type="protein sequence ID" value="ADV61301.1"/>
    <property type="molecule type" value="Genomic_DNA"/>
</dbReference>
<dbReference type="eggNOG" id="COG0841">
    <property type="taxonomic scope" value="Bacteria"/>
</dbReference>
<evidence type="ECO:0000313" key="12">
    <source>
        <dbReference type="Proteomes" id="UP000008631"/>
    </source>
</evidence>
<keyword evidence="12" id="KW-1185">Reference proteome</keyword>
<dbReference type="InterPro" id="IPR004764">
    <property type="entry name" value="MdtF-like"/>
</dbReference>
<keyword evidence="4" id="KW-1003">Cell membrane</keyword>
<evidence type="ECO:0000256" key="1">
    <source>
        <dbReference type="ARBA" id="ARBA00004429"/>
    </source>
</evidence>
<feature type="transmembrane region" description="Helical" evidence="10">
    <location>
        <begin position="341"/>
        <end position="360"/>
    </location>
</feature>
<evidence type="ECO:0000256" key="6">
    <source>
        <dbReference type="ARBA" id="ARBA00022692"/>
    </source>
</evidence>
<feature type="transmembrane region" description="Helical" evidence="10">
    <location>
        <begin position="393"/>
        <end position="417"/>
    </location>
</feature>
<feature type="transmembrane region" description="Helical" evidence="10">
    <location>
        <begin position="532"/>
        <end position="551"/>
    </location>
</feature>
<dbReference type="Gene3D" id="3.30.2090.10">
    <property type="entry name" value="Multidrug efflux transporter AcrB TolC docking domain, DN and DC subdomains"/>
    <property type="match status" value="2"/>
</dbReference>
<dbReference type="FunFam" id="3.30.70.1430:FF:000001">
    <property type="entry name" value="Efflux pump membrane transporter"/>
    <property type="match status" value="1"/>
</dbReference>
<dbReference type="SUPFAM" id="SSF82714">
    <property type="entry name" value="Multidrug efflux transporter AcrB TolC docking domain, DN and DC subdomains"/>
    <property type="match status" value="2"/>
</dbReference>